<accession>A0A1H8HGE2</accession>
<evidence type="ECO:0000313" key="3">
    <source>
        <dbReference type="Proteomes" id="UP000199459"/>
    </source>
</evidence>
<evidence type="ECO:0000259" key="1">
    <source>
        <dbReference type="Pfam" id="PF19905"/>
    </source>
</evidence>
<proteinExistence type="predicted"/>
<dbReference type="OrthoDB" id="7596392at2"/>
<name>A0A1H8HGE2_9PROT</name>
<dbReference type="AlphaFoldDB" id="A0A1H8HGE2"/>
<dbReference type="EMBL" id="FOCP01000023">
    <property type="protein sequence ID" value="SEN55185.1"/>
    <property type="molecule type" value="Genomic_DNA"/>
</dbReference>
<evidence type="ECO:0000313" key="2">
    <source>
        <dbReference type="EMBL" id="SEN55185.1"/>
    </source>
</evidence>
<protein>
    <recommendedName>
        <fullName evidence="1">DUF6378 domain-containing protein</fullName>
    </recommendedName>
</protein>
<gene>
    <name evidence="2" type="ORF">SAMN05216325_12348</name>
</gene>
<dbReference type="Pfam" id="PF19905">
    <property type="entry name" value="DUF6378"/>
    <property type="match status" value="1"/>
</dbReference>
<reference evidence="2 3" key="1">
    <citation type="submission" date="2016-10" db="EMBL/GenBank/DDBJ databases">
        <authorList>
            <person name="de Groot N.N."/>
        </authorList>
    </citation>
    <scope>NUCLEOTIDE SEQUENCE [LARGE SCALE GENOMIC DNA]</scope>
    <source>
        <strain evidence="2 3">Nm22</strain>
    </source>
</reference>
<dbReference type="InterPro" id="IPR045958">
    <property type="entry name" value="DUF6378"/>
</dbReference>
<sequence length="201" mass="22703">MDKQVLKQAVLDFAKKKREPFTTAEAYDAIDCAESVKDVSEAIRSLYTSADKLIARKRIDNVRFSYVLAEFSHGFEGYEIDAQKSDGLKKNSDNQVAAAANILVNPTGNKPIQQKPDGFLDTAKQIVHGDRERIYSDTGKNLRRIASYWSIHLGIDITQYDVCIMMMLLKMARLGNDPEHVDSWVDIADYVALKDKIREGK</sequence>
<feature type="domain" description="DUF6378" evidence="1">
    <location>
        <begin position="120"/>
        <end position="197"/>
    </location>
</feature>
<dbReference type="RefSeq" id="WP_090634007.1">
    <property type="nucleotide sequence ID" value="NZ_FOCP01000023.1"/>
</dbReference>
<dbReference type="Proteomes" id="UP000199459">
    <property type="component" value="Unassembled WGS sequence"/>
</dbReference>
<organism evidence="2 3">
    <name type="scientific">Nitrosomonas marina</name>
    <dbReference type="NCBI Taxonomy" id="917"/>
    <lineage>
        <taxon>Bacteria</taxon>
        <taxon>Pseudomonadati</taxon>
        <taxon>Pseudomonadota</taxon>
        <taxon>Betaproteobacteria</taxon>
        <taxon>Nitrosomonadales</taxon>
        <taxon>Nitrosomonadaceae</taxon>
        <taxon>Nitrosomonas</taxon>
    </lineage>
</organism>